<name>A0A7C9HKK5_9GAMM</name>
<sequence>MRTVLKAALVAVVASLALFAACDNNQTRSGPLPSPAFVDLETPGPNNSWDTITSLTPAPAILPTRNRGVRVGVTAPVGSTFAVSLRSGTAAPIVLPQDSGTNPGPNAGYFQIITTTASSPPLYRLYVRAPSTIADPSNFTIDIVNKSMRTDVTDSPPLSIPLSKRMVFTITVSILGSGRVVSNPAGITCGTSPSGAPLTACSATFAESQTVTLAPNSNGGGFKGWSGNCPAMDQVCTLTLNGTSGFGATARFGATTPAAGGTCPTAPVVAGWRWIAIPDCATGVIDAHPGISHPALCDANGFFCCEPGPAGSDSPRCGGIGKIESAPDCRGEGIKAMLRQPGGCYEIDEPW</sequence>
<protein>
    <recommendedName>
        <fullName evidence="4">Bacterial repeat domain-containing protein</fullName>
    </recommendedName>
</protein>
<evidence type="ECO:0000313" key="2">
    <source>
        <dbReference type="EMBL" id="MUV12870.1"/>
    </source>
</evidence>
<accession>A0A7C9HKK5</accession>
<comment type="caution">
    <text evidence="2">The sequence shown here is derived from an EMBL/GenBank/DDBJ whole genome shotgun (WGS) entry which is preliminary data.</text>
</comment>
<dbReference type="AlphaFoldDB" id="A0A7C9HKK5"/>
<proteinExistence type="predicted"/>
<gene>
    <name evidence="2" type="ORF">GN331_01460</name>
</gene>
<feature type="signal peptide" evidence="1">
    <location>
        <begin position="1"/>
        <end position="20"/>
    </location>
</feature>
<dbReference type="PROSITE" id="PS51257">
    <property type="entry name" value="PROKAR_LIPOPROTEIN"/>
    <property type="match status" value="1"/>
</dbReference>
<keyword evidence="3" id="KW-1185">Reference proteome</keyword>
<evidence type="ECO:0008006" key="4">
    <source>
        <dbReference type="Google" id="ProtNLM"/>
    </source>
</evidence>
<organism evidence="2 3">
    <name type="scientific">Noviluteimonas gilva</name>
    <dbReference type="NCBI Taxonomy" id="2682097"/>
    <lineage>
        <taxon>Bacteria</taxon>
        <taxon>Pseudomonadati</taxon>
        <taxon>Pseudomonadota</taxon>
        <taxon>Gammaproteobacteria</taxon>
        <taxon>Lysobacterales</taxon>
        <taxon>Lysobacteraceae</taxon>
        <taxon>Noviluteimonas</taxon>
    </lineage>
</organism>
<evidence type="ECO:0000256" key="1">
    <source>
        <dbReference type="SAM" id="SignalP"/>
    </source>
</evidence>
<dbReference type="EMBL" id="WOXT01000001">
    <property type="protein sequence ID" value="MUV12870.1"/>
    <property type="molecule type" value="Genomic_DNA"/>
</dbReference>
<reference evidence="2 3" key="1">
    <citation type="submission" date="2019-12" db="EMBL/GenBank/DDBJ databases">
        <authorList>
            <person name="Xu J."/>
        </authorList>
    </citation>
    <scope>NUCLEOTIDE SEQUENCE [LARGE SCALE GENOMIC DNA]</scope>
    <source>
        <strain evidence="2 3">HX-5-24</strain>
    </source>
</reference>
<dbReference type="Proteomes" id="UP000479692">
    <property type="component" value="Unassembled WGS sequence"/>
</dbReference>
<evidence type="ECO:0000313" key="3">
    <source>
        <dbReference type="Proteomes" id="UP000479692"/>
    </source>
</evidence>
<feature type="chain" id="PRO_5028984708" description="Bacterial repeat domain-containing protein" evidence="1">
    <location>
        <begin position="21"/>
        <end position="351"/>
    </location>
</feature>
<keyword evidence="1" id="KW-0732">Signal</keyword>
<dbReference type="RefSeq" id="WP_156639650.1">
    <property type="nucleotide sequence ID" value="NZ_WOXT01000001.1"/>
</dbReference>